<dbReference type="AlphaFoldDB" id="L0R553"/>
<evidence type="ECO:0000313" key="4">
    <source>
        <dbReference type="Proteomes" id="UP000191931"/>
    </source>
</evidence>
<dbReference type="EMBL" id="FWEV01000325">
    <property type="protein sequence ID" value="SLM32733.1"/>
    <property type="molecule type" value="Genomic_DNA"/>
</dbReference>
<reference evidence="3 4" key="3">
    <citation type="submission" date="2017-03" db="EMBL/GenBank/DDBJ databases">
        <authorList>
            <person name="Afonso C.L."/>
            <person name="Miller P.J."/>
            <person name="Scott M.A."/>
            <person name="Spackman E."/>
            <person name="Goraichik I."/>
            <person name="Dimitrov K.M."/>
            <person name="Suarez D.L."/>
            <person name="Swayne D.E."/>
        </authorList>
    </citation>
    <scope>NUCLEOTIDE SEQUENCE [LARGE SCALE GENOMIC DNA]</scope>
    <source>
        <strain evidence="3">PRJEB14757</strain>
    </source>
</reference>
<evidence type="ECO:0000256" key="1">
    <source>
        <dbReference type="SAM" id="Phobius"/>
    </source>
</evidence>
<dbReference type="STRING" id="1246637.MTBBW1_80071"/>
<dbReference type="Proteomes" id="UP000191931">
    <property type="component" value="Unassembled WGS sequence"/>
</dbReference>
<name>L0R553_9BACT</name>
<dbReference type="EMBL" id="HF547348">
    <property type="protein sequence ID" value="CCO06682.1"/>
    <property type="molecule type" value="Genomic_DNA"/>
</dbReference>
<protein>
    <submittedName>
        <fullName evidence="2">Uncharacterized protein</fullName>
    </submittedName>
</protein>
<evidence type="ECO:0000313" key="2">
    <source>
        <dbReference type="EMBL" id="CCO06682.1"/>
    </source>
</evidence>
<accession>L0R553</accession>
<evidence type="ECO:0000313" key="3">
    <source>
        <dbReference type="EMBL" id="SLM32733.1"/>
    </source>
</evidence>
<keyword evidence="1" id="KW-1133">Transmembrane helix</keyword>
<organism evidence="2">
    <name type="scientific">Desulfamplus magnetovallimortis</name>
    <dbReference type="NCBI Taxonomy" id="1246637"/>
    <lineage>
        <taxon>Bacteria</taxon>
        <taxon>Pseudomonadati</taxon>
        <taxon>Thermodesulfobacteriota</taxon>
        <taxon>Desulfobacteria</taxon>
        <taxon>Desulfobacterales</taxon>
        <taxon>Desulfobacteraceae</taxon>
        <taxon>Desulfamplus</taxon>
    </lineage>
</organism>
<gene>
    <name evidence="2" type="ORF">DEMABW1_80071</name>
    <name evidence="3" type="ORF">MTBBW1_80071</name>
</gene>
<reference evidence="2" key="1">
    <citation type="submission" date="2012-10" db="EMBL/GenBank/DDBJ databases">
        <authorList>
            <person name="Lefevre C."/>
        </authorList>
    </citation>
    <scope>NUCLEOTIDE SEQUENCE</scope>
    <source>
        <strain evidence="2">BW-1</strain>
    </source>
</reference>
<proteinExistence type="predicted"/>
<feature type="transmembrane region" description="Helical" evidence="1">
    <location>
        <begin position="12"/>
        <end position="34"/>
    </location>
</feature>
<reference evidence="2" key="2">
    <citation type="submission" date="2012-12" db="EMBL/GenBank/DDBJ databases">
        <title>Region harboring genes involved in magnetosome formation of Candidatus Desulfamplus magnetosmortis.</title>
        <authorList>
            <person name="Lefevre C.T."/>
            <person name="Bazylinski D.A."/>
        </authorList>
    </citation>
    <scope>NUCLEOTIDE SEQUENCE</scope>
    <source>
        <strain evidence="2">BW-1</strain>
    </source>
</reference>
<keyword evidence="4" id="KW-1185">Reference proteome</keyword>
<keyword evidence="1" id="KW-0812">Transmembrane</keyword>
<keyword evidence="1" id="KW-0472">Membrane</keyword>
<sequence length="58" mass="6517">MIEDYFNINIKRLLYFAGAIIMAASVTTLLYWFLYGFDTWKNSMNTASDLMLAAAPGG</sequence>
<dbReference type="RefSeq" id="WP_186441023.1">
    <property type="nucleotide sequence ID" value="NZ_LT828540.1"/>
</dbReference>